<keyword evidence="2" id="KW-0503">Monooxygenase</keyword>
<dbReference type="OrthoDB" id="165368at2"/>
<dbReference type="EMBL" id="FNVU01000019">
    <property type="protein sequence ID" value="SEG88458.1"/>
    <property type="molecule type" value="Genomic_DNA"/>
</dbReference>
<proteinExistence type="predicted"/>
<dbReference type="InterPro" id="IPR011008">
    <property type="entry name" value="Dimeric_a/b-barrel"/>
</dbReference>
<dbReference type="Proteomes" id="UP000236754">
    <property type="component" value="Unassembled WGS sequence"/>
</dbReference>
<name>A0A1H6DT87_9ACTN</name>
<dbReference type="AlphaFoldDB" id="A0A1H6DT87"/>
<dbReference type="GO" id="GO:0004497">
    <property type="term" value="F:monooxygenase activity"/>
    <property type="evidence" value="ECO:0007669"/>
    <property type="project" value="UniProtKB-KW"/>
</dbReference>
<evidence type="ECO:0000259" key="1">
    <source>
        <dbReference type="PROSITE" id="PS51725"/>
    </source>
</evidence>
<feature type="domain" description="ABM" evidence="1">
    <location>
        <begin position="2"/>
        <end position="90"/>
    </location>
</feature>
<organism evidence="2 3">
    <name type="scientific">Actinacidiphila yanglinensis</name>
    <dbReference type="NCBI Taxonomy" id="310779"/>
    <lineage>
        <taxon>Bacteria</taxon>
        <taxon>Bacillati</taxon>
        <taxon>Actinomycetota</taxon>
        <taxon>Actinomycetes</taxon>
        <taxon>Kitasatosporales</taxon>
        <taxon>Streptomycetaceae</taxon>
        <taxon>Actinacidiphila</taxon>
    </lineage>
</organism>
<evidence type="ECO:0000313" key="2">
    <source>
        <dbReference type="EMBL" id="SEG88458.1"/>
    </source>
</evidence>
<dbReference type="Pfam" id="PF03992">
    <property type="entry name" value="ABM"/>
    <property type="match status" value="1"/>
</dbReference>
<sequence length="103" mass="10801">MFSVYGRMTALPGRGEELVAVLLEGFRVCVAGGGLLGYTVNTAMDEPDTVWLTQLWSGKDAHDATTRSEPVVAVTSRVPALLAGQPEGCYGNAVHVHGLTDAA</sequence>
<evidence type="ECO:0000313" key="3">
    <source>
        <dbReference type="Proteomes" id="UP000236754"/>
    </source>
</evidence>
<dbReference type="RefSeq" id="WP_103889511.1">
    <property type="nucleotide sequence ID" value="NZ_FNVU01000019.1"/>
</dbReference>
<gene>
    <name evidence="2" type="ORF">SAMN05216223_11965</name>
</gene>
<reference evidence="2 3" key="1">
    <citation type="submission" date="2016-10" db="EMBL/GenBank/DDBJ databases">
        <authorList>
            <person name="de Groot N.N."/>
        </authorList>
    </citation>
    <scope>NUCLEOTIDE SEQUENCE [LARGE SCALE GENOMIC DNA]</scope>
    <source>
        <strain evidence="2 3">CGMCC 4.2023</strain>
    </source>
</reference>
<keyword evidence="3" id="KW-1185">Reference proteome</keyword>
<dbReference type="SUPFAM" id="SSF54909">
    <property type="entry name" value="Dimeric alpha+beta barrel"/>
    <property type="match status" value="1"/>
</dbReference>
<dbReference type="PROSITE" id="PS51725">
    <property type="entry name" value="ABM"/>
    <property type="match status" value="1"/>
</dbReference>
<protein>
    <submittedName>
        <fullName evidence="2">Quinol monooxygenase YgiN</fullName>
    </submittedName>
</protein>
<accession>A0A1H6DT87</accession>
<dbReference type="InterPro" id="IPR007138">
    <property type="entry name" value="ABM_dom"/>
</dbReference>
<keyword evidence="2" id="KW-0560">Oxidoreductase</keyword>
<dbReference type="Gene3D" id="3.30.70.100">
    <property type="match status" value="1"/>
</dbReference>